<evidence type="ECO:0000313" key="5">
    <source>
        <dbReference type="Proteomes" id="UP000000328"/>
    </source>
</evidence>
<dbReference type="PATRIC" id="fig|749927.5.peg.6100"/>
<evidence type="ECO:0000256" key="2">
    <source>
        <dbReference type="SAM" id="SignalP"/>
    </source>
</evidence>
<gene>
    <name evidence="4" type="ordered locus">AMED_5863</name>
</gene>
<dbReference type="AlphaFoldDB" id="A0A0H3DC18"/>
<dbReference type="HOGENOM" id="CLU_1346608_0_0_11"/>
<dbReference type="Gene3D" id="3.30.1360.200">
    <property type="match status" value="1"/>
</dbReference>
<reference evidence="4 5" key="1">
    <citation type="journal article" date="2010" name="Cell Res.">
        <title>Complete genome sequence of the rifamycin SV-producing Amycolatopsis mediterranei U32 revealed its genetic characteristics in phylogeny and metabolism.</title>
        <authorList>
            <person name="Zhao W."/>
            <person name="Zhong Y."/>
            <person name="Yuan H."/>
            <person name="Wang J."/>
            <person name="Zheng H."/>
            <person name="Wang Y."/>
            <person name="Cen X."/>
            <person name="Xu F."/>
            <person name="Bai J."/>
            <person name="Han X."/>
            <person name="Lu G."/>
            <person name="Zhu Y."/>
            <person name="Shao Z."/>
            <person name="Yan H."/>
            <person name="Li C."/>
            <person name="Peng N."/>
            <person name="Zhang Z."/>
            <person name="Zhang Y."/>
            <person name="Lin W."/>
            <person name="Fan Y."/>
            <person name="Qin Z."/>
            <person name="Hu Y."/>
            <person name="Zhu B."/>
            <person name="Wang S."/>
            <person name="Ding X."/>
            <person name="Zhao G.P."/>
        </authorList>
    </citation>
    <scope>NUCLEOTIDE SEQUENCE [LARGE SCALE GENOMIC DNA]</scope>
    <source>
        <strain evidence="5">U-32</strain>
    </source>
</reference>
<evidence type="ECO:0000256" key="1">
    <source>
        <dbReference type="SAM" id="MobiDB-lite"/>
    </source>
</evidence>
<organism evidence="4 5">
    <name type="scientific">Amycolatopsis mediterranei (strain U-32)</name>
    <dbReference type="NCBI Taxonomy" id="749927"/>
    <lineage>
        <taxon>Bacteria</taxon>
        <taxon>Bacillati</taxon>
        <taxon>Actinomycetota</taxon>
        <taxon>Actinomycetes</taxon>
        <taxon>Pseudonocardiales</taxon>
        <taxon>Pseudonocardiaceae</taxon>
        <taxon>Amycolatopsis</taxon>
    </lineage>
</organism>
<feature type="region of interest" description="Disordered" evidence="1">
    <location>
        <begin position="36"/>
        <end position="59"/>
    </location>
</feature>
<dbReference type="OrthoDB" id="5240379at2"/>
<name>A0A0H3DC18_AMYMU</name>
<dbReference type="EMBL" id="CP002000">
    <property type="protein sequence ID" value="ADJ47608.1"/>
    <property type="molecule type" value="Genomic_DNA"/>
</dbReference>
<feature type="chain" id="PRO_5002607198" evidence="2">
    <location>
        <begin position="22"/>
        <end position="191"/>
    </location>
</feature>
<feature type="signal peptide" evidence="2">
    <location>
        <begin position="1"/>
        <end position="21"/>
    </location>
</feature>
<dbReference type="InterPro" id="IPR054384">
    <property type="entry name" value="SecDF_P1_head"/>
</dbReference>
<feature type="domain" description="SecDF P1 head subdomain" evidence="3">
    <location>
        <begin position="92"/>
        <end position="185"/>
    </location>
</feature>
<proteinExistence type="predicted"/>
<dbReference type="RefSeq" id="WP_013227661.1">
    <property type="nucleotide sequence ID" value="NC_014318.1"/>
</dbReference>
<dbReference type="KEGG" id="amd:AMED_5863"/>
<dbReference type="PROSITE" id="PS51257">
    <property type="entry name" value="PROKAR_LIPOPROTEIN"/>
    <property type="match status" value="1"/>
</dbReference>
<dbReference type="eggNOG" id="COG0342">
    <property type="taxonomic scope" value="Bacteria"/>
</dbReference>
<dbReference type="GeneID" id="92873530"/>
<accession>A0A0H3DC18</accession>
<dbReference type="Pfam" id="PF22599">
    <property type="entry name" value="SecDF_P1_head"/>
    <property type="match status" value="1"/>
</dbReference>
<sequence>MRIFLAAIAVLTTVAGCQAGAAVKDGTQLRFRPVLSELPSGPAAGPPGGRQSTDPGTREAAARALLCAPDAPDDLDGHDDPALPLASCDHTRGTRYVLGPGFLSGAEVASVEAGVDSRTGSIVTFSFTEAGTKTWAEWTGHNIGKPVAVLLKSRVLDAPMIYAGITDGTAQIRVKFTRAETQQLVREITGA</sequence>
<evidence type="ECO:0000259" key="3">
    <source>
        <dbReference type="Pfam" id="PF22599"/>
    </source>
</evidence>
<keyword evidence="2" id="KW-0732">Signal</keyword>
<evidence type="ECO:0000313" key="4">
    <source>
        <dbReference type="EMBL" id="ADJ47608.1"/>
    </source>
</evidence>
<dbReference type="Proteomes" id="UP000000328">
    <property type="component" value="Chromosome"/>
</dbReference>
<protein>
    <submittedName>
        <fullName evidence="4">Preprotein translocase-related protein</fullName>
    </submittedName>
</protein>